<accession>A0AA86T473</accession>
<dbReference type="Proteomes" id="UP001189624">
    <property type="component" value="Chromosome 9"/>
</dbReference>
<evidence type="ECO:0000313" key="1">
    <source>
        <dbReference type="EMBL" id="CAJ1973710.1"/>
    </source>
</evidence>
<protein>
    <submittedName>
        <fullName evidence="1">Uncharacterized protein</fullName>
    </submittedName>
</protein>
<keyword evidence="2" id="KW-1185">Reference proteome</keyword>
<dbReference type="EMBL" id="OY731406">
    <property type="protein sequence ID" value="CAJ1973710.1"/>
    <property type="molecule type" value="Genomic_DNA"/>
</dbReference>
<reference evidence="1" key="1">
    <citation type="submission" date="2023-10" db="EMBL/GenBank/DDBJ databases">
        <authorList>
            <person name="Domelevo Entfellner J.-B."/>
        </authorList>
    </citation>
    <scope>NUCLEOTIDE SEQUENCE</scope>
</reference>
<dbReference type="Gramene" id="rna-AYBTSS11_LOCUS25774">
    <property type="protein sequence ID" value="CAJ1973710.1"/>
    <property type="gene ID" value="gene-AYBTSS11_LOCUS25774"/>
</dbReference>
<sequence length="97" mass="11373">MAKAKLLSFLETWNHCFEWFVQDKKRKLPEATRPRANKPNRKASEKQLLELPNICNSTLKELLPSKFTNRQFPQHGNIIWYNQSRSSAPALIKIYSS</sequence>
<proteinExistence type="predicted"/>
<evidence type="ECO:0000313" key="2">
    <source>
        <dbReference type="Proteomes" id="UP001189624"/>
    </source>
</evidence>
<organism evidence="1 2">
    <name type="scientific">Sphenostylis stenocarpa</name>
    <dbReference type="NCBI Taxonomy" id="92480"/>
    <lineage>
        <taxon>Eukaryota</taxon>
        <taxon>Viridiplantae</taxon>
        <taxon>Streptophyta</taxon>
        <taxon>Embryophyta</taxon>
        <taxon>Tracheophyta</taxon>
        <taxon>Spermatophyta</taxon>
        <taxon>Magnoliopsida</taxon>
        <taxon>eudicotyledons</taxon>
        <taxon>Gunneridae</taxon>
        <taxon>Pentapetalae</taxon>
        <taxon>rosids</taxon>
        <taxon>fabids</taxon>
        <taxon>Fabales</taxon>
        <taxon>Fabaceae</taxon>
        <taxon>Papilionoideae</taxon>
        <taxon>50 kb inversion clade</taxon>
        <taxon>NPAAA clade</taxon>
        <taxon>indigoferoid/millettioid clade</taxon>
        <taxon>Phaseoleae</taxon>
        <taxon>Sphenostylis</taxon>
    </lineage>
</organism>
<name>A0AA86T473_9FABA</name>
<gene>
    <name evidence="1" type="ORF">AYBTSS11_LOCUS25774</name>
</gene>
<dbReference type="AlphaFoldDB" id="A0AA86T473"/>